<keyword evidence="3" id="KW-0862">Zinc</keyword>
<keyword evidence="7" id="KW-0413">Isomerase</keyword>
<dbReference type="Pfam" id="PF06839">
    <property type="entry name" value="Zn_ribbon_GRF"/>
    <property type="match status" value="2"/>
</dbReference>
<protein>
    <submittedName>
        <fullName evidence="7">DNA topoisomerase III</fullName>
    </submittedName>
</protein>
<organism evidence="7 8">
    <name type="scientific">Vigna unguiculata</name>
    <name type="common">Cowpea</name>
    <dbReference type="NCBI Taxonomy" id="3917"/>
    <lineage>
        <taxon>Eukaryota</taxon>
        <taxon>Viridiplantae</taxon>
        <taxon>Streptophyta</taxon>
        <taxon>Embryophyta</taxon>
        <taxon>Tracheophyta</taxon>
        <taxon>Spermatophyta</taxon>
        <taxon>Magnoliopsida</taxon>
        <taxon>eudicotyledons</taxon>
        <taxon>Gunneridae</taxon>
        <taxon>Pentapetalae</taxon>
        <taxon>rosids</taxon>
        <taxon>fabids</taxon>
        <taxon>Fabales</taxon>
        <taxon>Fabaceae</taxon>
        <taxon>Papilionoideae</taxon>
        <taxon>50 kb inversion clade</taxon>
        <taxon>NPAAA clade</taxon>
        <taxon>indigoferoid/millettioid clade</taxon>
        <taxon>Phaseoleae</taxon>
        <taxon>Vigna</taxon>
    </lineage>
</organism>
<keyword evidence="8" id="KW-1185">Reference proteome</keyword>
<evidence type="ECO:0000313" key="8">
    <source>
        <dbReference type="Proteomes" id="UP000501690"/>
    </source>
</evidence>
<evidence type="ECO:0000256" key="5">
    <source>
        <dbReference type="SAM" id="Phobius"/>
    </source>
</evidence>
<proteinExistence type="predicted"/>
<sequence>MSCGQCSSCNGGGNQNLSASFCGGSRSTDLGVSVMCYCGQKAALRTARTLKNKGKKFWGCPKYKSGSDEWGGCNYFTWFTDNESEEKGWSMMCYCGEKAALRTARILKNKGKKFWGCPKYKSGSDEWGGCNYFTWFTDNESEEKGWSSQKIEGMAGGKLKIEEMGCGGGKNAEKAVAGRSVVAEEMEKWMKSIEKRLTVLTVVGGVLCVLNIIVVYVLVTKA</sequence>
<feature type="domain" description="GRF-type" evidence="6">
    <location>
        <begin position="36"/>
        <end position="82"/>
    </location>
</feature>
<dbReference type="GO" id="GO:0016853">
    <property type="term" value="F:isomerase activity"/>
    <property type="evidence" value="ECO:0007669"/>
    <property type="project" value="UniProtKB-KW"/>
</dbReference>
<feature type="domain" description="GRF-type" evidence="6">
    <location>
        <begin position="93"/>
        <end position="139"/>
    </location>
</feature>
<dbReference type="InterPro" id="IPR010666">
    <property type="entry name" value="Znf_GRF"/>
</dbReference>
<dbReference type="GO" id="GO:0008270">
    <property type="term" value="F:zinc ion binding"/>
    <property type="evidence" value="ECO:0007669"/>
    <property type="project" value="UniProtKB-KW"/>
</dbReference>
<dbReference type="AlphaFoldDB" id="A0A4D6KN92"/>
<keyword evidence="5" id="KW-1133">Transmembrane helix</keyword>
<accession>A0A4D6KN92</accession>
<keyword evidence="5" id="KW-0472">Membrane</keyword>
<evidence type="ECO:0000313" key="7">
    <source>
        <dbReference type="EMBL" id="QCD79022.1"/>
    </source>
</evidence>
<evidence type="ECO:0000259" key="6">
    <source>
        <dbReference type="PROSITE" id="PS51999"/>
    </source>
</evidence>
<name>A0A4D6KN92_VIGUN</name>
<dbReference type="Proteomes" id="UP000501690">
    <property type="component" value="Linkage Group LG1"/>
</dbReference>
<gene>
    <name evidence="7" type="ORF">DEO72_LG1g2659</name>
</gene>
<evidence type="ECO:0000256" key="4">
    <source>
        <dbReference type="PROSITE-ProRule" id="PRU01343"/>
    </source>
</evidence>
<keyword evidence="1" id="KW-0479">Metal-binding</keyword>
<keyword evidence="2 4" id="KW-0863">Zinc-finger</keyword>
<evidence type="ECO:0000256" key="3">
    <source>
        <dbReference type="ARBA" id="ARBA00022833"/>
    </source>
</evidence>
<dbReference type="PROSITE" id="PS51999">
    <property type="entry name" value="ZF_GRF"/>
    <property type="match status" value="2"/>
</dbReference>
<evidence type="ECO:0000256" key="1">
    <source>
        <dbReference type="ARBA" id="ARBA00022723"/>
    </source>
</evidence>
<feature type="transmembrane region" description="Helical" evidence="5">
    <location>
        <begin position="197"/>
        <end position="219"/>
    </location>
</feature>
<dbReference type="PANTHER" id="PTHR33248">
    <property type="entry name" value="ZINC ION-BINDING PROTEIN"/>
    <property type="match status" value="1"/>
</dbReference>
<reference evidence="7 8" key="1">
    <citation type="submission" date="2019-04" db="EMBL/GenBank/DDBJ databases">
        <title>An improved genome assembly and genetic linkage map for asparagus bean, Vigna unguiculata ssp. sesquipedialis.</title>
        <authorList>
            <person name="Xia Q."/>
            <person name="Zhang R."/>
            <person name="Dong Y."/>
        </authorList>
    </citation>
    <scope>NUCLEOTIDE SEQUENCE [LARGE SCALE GENOMIC DNA]</scope>
    <source>
        <tissue evidence="7">Leaf</tissue>
    </source>
</reference>
<keyword evidence="5" id="KW-0812">Transmembrane</keyword>
<dbReference type="EMBL" id="CP039345">
    <property type="protein sequence ID" value="QCD79022.1"/>
    <property type="molecule type" value="Genomic_DNA"/>
</dbReference>
<evidence type="ECO:0000256" key="2">
    <source>
        <dbReference type="ARBA" id="ARBA00022771"/>
    </source>
</evidence>